<feature type="region of interest" description="Disordered" evidence="1">
    <location>
        <begin position="186"/>
        <end position="236"/>
    </location>
</feature>
<gene>
    <name evidence="2" type="ORF">K503DRAFT_773343</name>
</gene>
<accession>A0A1B7MSH3</accession>
<keyword evidence="3" id="KW-1185">Reference proteome</keyword>
<protein>
    <submittedName>
        <fullName evidence="2">Uncharacterized protein</fullName>
    </submittedName>
</protein>
<feature type="compositionally biased region" description="Low complexity" evidence="1">
    <location>
        <begin position="225"/>
        <end position="236"/>
    </location>
</feature>
<sequence>MVETVAQCRPNVMSLEYILCPNTALTAAPIQVSVQERKDRSTPMECTGVEISSQDEPTHAPSVNQPPPAVVNNILIYLDDFDNDEAPIVQLCSPVSRNLPSTVFGWNPPDGSEDVDIDQENLTYPSHVSGPASHRVHRTHDVPEHLTVQKPTRRRTRSKISTHPPAQLPRTRVVLAPTQAMIHRAQSPLSCGPTKGGNSPGVTLDVTKSHALRVERESKRRRAAAARAGVGRKPSV</sequence>
<proteinExistence type="predicted"/>
<organism evidence="2 3">
    <name type="scientific">Rhizopogon vinicolor AM-OR11-026</name>
    <dbReference type="NCBI Taxonomy" id="1314800"/>
    <lineage>
        <taxon>Eukaryota</taxon>
        <taxon>Fungi</taxon>
        <taxon>Dikarya</taxon>
        <taxon>Basidiomycota</taxon>
        <taxon>Agaricomycotina</taxon>
        <taxon>Agaricomycetes</taxon>
        <taxon>Agaricomycetidae</taxon>
        <taxon>Boletales</taxon>
        <taxon>Suillineae</taxon>
        <taxon>Rhizopogonaceae</taxon>
        <taxon>Rhizopogon</taxon>
    </lineage>
</organism>
<evidence type="ECO:0000256" key="1">
    <source>
        <dbReference type="SAM" id="MobiDB-lite"/>
    </source>
</evidence>
<dbReference type="AlphaFoldDB" id="A0A1B7MSH3"/>
<name>A0A1B7MSH3_9AGAM</name>
<dbReference type="OrthoDB" id="2668884at2759"/>
<evidence type="ECO:0000313" key="3">
    <source>
        <dbReference type="Proteomes" id="UP000092154"/>
    </source>
</evidence>
<dbReference type="InParanoid" id="A0A1B7MSH3"/>
<reference evidence="2 3" key="1">
    <citation type="submission" date="2016-06" db="EMBL/GenBank/DDBJ databases">
        <title>Comparative genomics of the ectomycorrhizal sister species Rhizopogon vinicolor and Rhizopogon vesiculosus (Basidiomycota: Boletales) reveals a divergence of the mating type B locus.</title>
        <authorList>
            <consortium name="DOE Joint Genome Institute"/>
            <person name="Mujic A.B."/>
            <person name="Kuo A."/>
            <person name="Tritt A."/>
            <person name="Lipzen A."/>
            <person name="Chen C."/>
            <person name="Johnson J."/>
            <person name="Sharma A."/>
            <person name="Barry K."/>
            <person name="Grigoriev I.V."/>
            <person name="Spatafora J.W."/>
        </authorList>
    </citation>
    <scope>NUCLEOTIDE SEQUENCE [LARGE SCALE GENOMIC DNA]</scope>
    <source>
        <strain evidence="2 3">AM-OR11-026</strain>
    </source>
</reference>
<dbReference type="EMBL" id="KV448488">
    <property type="protein sequence ID" value="OAX35562.1"/>
    <property type="molecule type" value="Genomic_DNA"/>
</dbReference>
<evidence type="ECO:0000313" key="2">
    <source>
        <dbReference type="EMBL" id="OAX35562.1"/>
    </source>
</evidence>
<dbReference type="Proteomes" id="UP000092154">
    <property type="component" value="Unassembled WGS sequence"/>
</dbReference>